<reference evidence="2 3" key="1">
    <citation type="submission" date="2016-10" db="EMBL/GenBank/DDBJ databases">
        <authorList>
            <person name="de Groot N.N."/>
        </authorList>
    </citation>
    <scope>NUCLEOTIDE SEQUENCE [LARGE SCALE GENOMIC DNA]</scope>
    <source>
        <strain evidence="2 3">IPL20</strain>
    </source>
</reference>
<dbReference type="RefSeq" id="WP_280140651.1">
    <property type="nucleotide sequence ID" value="NZ_FPCK01000002.1"/>
</dbReference>
<accession>A0A1I7NPN7</accession>
<dbReference type="EMBL" id="FPCK01000002">
    <property type="protein sequence ID" value="SFV36625.1"/>
    <property type="molecule type" value="Genomic_DNA"/>
</dbReference>
<feature type="transmembrane region" description="Helical" evidence="1">
    <location>
        <begin position="9"/>
        <end position="27"/>
    </location>
</feature>
<proteinExistence type="predicted"/>
<name>A0A1I7NPN7_9HYPH</name>
<dbReference type="AlphaFoldDB" id="A0A1I7NPN7"/>
<sequence>MSSQSRDSLALYMLAAAAVLVVLYADMDLAELFTAMLARW</sequence>
<keyword evidence="3" id="KW-1185">Reference proteome</keyword>
<keyword evidence="1" id="KW-1133">Transmembrane helix</keyword>
<keyword evidence="1" id="KW-0472">Membrane</keyword>
<evidence type="ECO:0000313" key="3">
    <source>
        <dbReference type="Proteomes" id="UP000199074"/>
    </source>
</evidence>
<organism evidence="2 3">
    <name type="scientific">Devosia crocina</name>
    <dbReference type="NCBI Taxonomy" id="429728"/>
    <lineage>
        <taxon>Bacteria</taxon>
        <taxon>Pseudomonadati</taxon>
        <taxon>Pseudomonadota</taxon>
        <taxon>Alphaproteobacteria</taxon>
        <taxon>Hyphomicrobiales</taxon>
        <taxon>Devosiaceae</taxon>
        <taxon>Devosia</taxon>
    </lineage>
</organism>
<protein>
    <submittedName>
        <fullName evidence="2">Uncharacterized protein</fullName>
    </submittedName>
</protein>
<dbReference type="STRING" id="429728.SAMN05216456_2617"/>
<evidence type="ECO:0000313" key="2">
    <source>
        <dbReference type="EMBL" id="SFV36625.1"/>
    </source>
</evidence>
<evidence type="ECO:0000256" key="1">
    <source>
        <dbReference type="SAM" id="Phobius"/>
    </source>
</evidence>
<dbReference type="Proteomes" id="UP000199074">
    <property type="component" value="Unassembled WGS sequence"/>
</dbReference>
<keyword evidence="1" id="KW-0812">Transmembrane</keyword>
<gene>
    <name evidence="2" type="ORF">SAMN05216456_2617</name>
</gene>